<dbReference type="OrthoDB" id="3474066at2759"/>
<dbReference type="AlphaFoldDB" id="A0A2K3QLY2"/>
<protein>
    <recommendedName>
        <fullName evidence="3">Zn(2)-C6 fungal-type domain-containing protein</fullName>
    </recommendedName>
</protein>
<proteinExistence type="predicted"/>
<comment type="caution">
    <text evidence="4">The sequence shown here is derived from an EMBL/GenBank/DDBJ whole genome shotgun (WGS) entry which is preliminary data.</text>
</comment>
<dbReference type="CDD" id="cd00067">
    <property type="entry name" value="GAL4"/>
    <property type="match status" value="1"/>
</dbReference>
<dbReference type="STRING" id="45235.A0A2K3QLY2"/>
<sequence>MAILATGTDYLMCALHRHQTAGTSSSSHHVQGDYSLKRARLEAHDETRQDPSPSPSQSLATGSPVASNQYGQNNAAYHTLAEASPILYVPGQSFLLGSDQSMHDSHPQVSAAAFPLPLDCPSLPSPRRPAVASNHPQGTAVPIRRSFAPSQSPPSPLLISSDSPAPNGSLGTIGSPPFLDPASFQESWYHHLMPSHGLTDLMPRGSRSKASLPDQQSSPSILPPVPRGLKRGPFQDVNLRRQTAQTREIGSCIRCRMQRIRCESNPDVPRGPCLTCQRLAGLSSARFPCLRYKITDIKLYHPGEIPGNEWTRRWNNNIVDPIHNWASTEIRVIRISEGLCNKYIELPVREFTPQPGDKLDLTWDCGGTKRLIRLPPYALVNLEDGIKAYGNYIPGVIGHALKKLSGPHDGLLYLTYRQACQVFKDPATPTKSLELLDAMFMLWMSTRLSTMPACIVGEETLGIDQYLLNDTQPDQRRIPLPPAVSAQLEFILIHSIQKRLRKDVLNRLQKMIYRGNRDTWLVTYLVTFILLHNAALLMAHAASDSTLHGMQASRLSHPQLIDNPRSILLVSNVGIATVCSRGQARRPGTLHYWVSSWLMPRAKGTNILLAHFHYCSRSFCPLSDGCKDQTLRAQLDLDDDKIQFIKQSRAFAKQCGSDWARLRKLDIYDNDYYFISQLFEENWQPQSPA</sequence>
<feature type="region of interest" description="Disordered" evidence="2">
    <location>
        <begin position="199"/>
        <end position="240"/>
    </location>
</feature>
<dbReference type="GO" id="GO:0008270">
    <property type="term" value="F:zinc ion binding"/>
    <property type="evidence" value="ECO:0007669"/>
    <property type="project" value="InterPro"/>
</dbReference>
<name>A0A2K3QLY2_9HYPO</name>
<feature type="compositionally biased region" description="Low complexity" evidence="2">
    <location>
        <begin position="157"/>
        <end position="166"/>
    </location>
</feature>
<dbReference type="PROSITE" id="PS50048">
    <property type="entry name" value="ZN2_CY6_FUNGAL_2"/>
    <property type="match status" value="1"/>
</dbReference>
<gene>
    <name evidence="4" type="ORF">TCAP_01549</name>
</gene>
<evidence type="ECO:0000256" key="1">
    <source>
        <dbReference type="ARBA" id="ARBA00023242"/>
    </source>
</evidence>
<reference evidence="4 5" key="1">
    <citation type="submission" date="2017-08" db="EMBL/GenBank/DDBJ databases">
        <title>Harnessing the power of phylogenomics to disentangle the directionality and signatures of interkingdom host jumping in the parasitic fungal genus Tolypocladium.</title>
        <authorList>
            <person name="Quandt C.A."/>
            <person name="Patterson W."/>
            <person name="Spatafora J.W."/>
        </authorList>
    </citation>
    <scope>NUCLEOTIDE SEQUENCE [LARGE SCALE GENOMIC DNA]</scope>
    <source>
        <strain evidence="4 5">CBS 113982</strain>
    </source>
</reference>
<feature type="compositionally biased region" description="Polar residues" evidence="2">
    <location>
        <begin position="55"/>
        <end position="67"/>
    </location>
</feature>
<evidence type="ECO:0000256" key="2">
    <source>
        <dbReference type="SAM" id="MobiDB-lite"/>
    </source>
</evidence>
<evidence type="ECO:0000259" key="3">
    <source>
        <dbReference type="PROSITE" id="PS50048"/>
    </source>
</evidence>
<dbReference type="GO" id="GO:0000981">
    <property type="term" value="F:DNA-binding transcription factor activity, RNA polymerase II-specific"/>
    <property type="evidence" value="ECO:0007669"/>
    <property type="project" value="InterPro"/>
</dbReference>
<evidence type="ECO:0000313" key="4">
    <source>
        <dbReference type="EMBL" id="PNY28529.1"/>
    </source>
</evidence>
<keyword evidence="5" id="KW-1185">Reference proteome</keyword>
<dbReference type="InterPro" id="IPR052973">
    <property type="entry name" value="Fungal_sec-metab_reg_TF"/>
</dbReference>
<accession>A0A2K3QLY2</accession>
<feature type="region of interest" description="Disordered" evidence="2">
    <location>
        <begin position="42"/>
        <end position="67"/>
    </location>
</feature>
<evidence type="ECO:0000313" key="5">
    <source>
        <dbReference type="Proteomes" id="UP000236621"/>
    </source>
</evidence>
<dbReference type="PANTHER" id="PTHR35392">
    <property type="entry name" value="ZN(II)2CYS6 TRANSCRIPTION FACTOR (EUROFUNG)-RELATED-RELATED"/>
    <property type="match status" value="1"/>
</dbReference>
<dbReference type="InterPro" id="IPR001138">
    <property type="entry name" value="Zn2Cys6_DnaBD"/>
</dbReference>
<feature type="region of interest" description="Disordered" evidence="2">
    <location>
        <begin position="125"/>
        <end position="176"/>
    </location>
</feature>
<dbReference type="EMBL" id="NRSZ01000248">
    <property type="protein sequence ID" value="PNY28529.1"/>
    <property type="molecule type" value="Genomic_DNA"/>
</dbReference>
<organism evidence="4 5">
    <name type="scientific">Tolypocladium capitatum</name>
    <dbReference type="NCBI Taxonomy" id="45235"/>
    <lineage>
        <taxon>Eukaryota</taxon>
        <taxon>Fungi</taxon>
        <taxon>Dikarya</taxon>
        <taxon>Ascomycota</taxon>
        <taxon>Pezizomycotina</taxon>
        <taxon>Sordariomycetes</taxon>
        <taxon>Hypocreomycetidae</taxon>
        <taxon>Hypocreales</taxon>
        <taxon>Ophiocordycipitaceae</taxon>
        <taxon>Tolypocladium</taxon>
    </lineage>
</organism>
<feature type="domain" description="Zn(2)-C6 fungal-type" evidence="3">
    <location>
        <begin position="251"/>
        <end position="289"/>
    </location>
</feature>
<dbReference type="Proteomes" id="UP000236621">
    <property type="component" value="Unassembled WGS sequence"/>
</dbReference>
<keyword evidence="1" id="KW-0539">Nucleus</keyword>
<dbReference type="PANTHER" id="PTHR35392:SF3">
    <property type="entry name" value="ZN(2)-C6 FUNGAL-TYPE DOMAIN-CONTAINING PROTEIN"/>
    <property type="match status" value="1"/>
</dbReference>